<dbReference type="RefSeq" id="WP_182895078.1">
    <property type="nucleotide sequence ID" value="NZ_JACGZW010000013.1"/>
</dbReference>
<sequence length="143" mass="15805">MTPAYRYRHPVTLEETNLVGNVYFAHYIRWQGHCRESFLAEHAPDVLASLADGFAVVTTGCGCEYFGELTAGDVVELRMTLSELEGNRVAMAFDYYRTEVAVPQLVARGHQSVACMTRGPAGLEPVPVPGQLRTALTPYLKIQ</sequence>
<dbReference type="CDD" id="cd00586">
    <property type="entry name" value="4HBT"/>
    <property type="match status" value="1"/>
</dbReference>
<dbReference type="Gene3D" id="3.10.129.10">
    <property type="entry name" value="Hotdog Thioesterase"/>
    <property type="match status" value="1"/>
</dbReference>
<protein>
    <submittedName>
        <fullName evidence="1">Acyl-CoA thioesterase</fullName>
    </submittedName>
</protein>
<reference evidence="1 2" key="1">
    <citation type="submission" date="2020-08" db="EMBL/GenBank/DDBJ databases">
        <title>Amycolatopsis sp. nov. DR6-1 isolated from Dendrobium heterocarpum.</title>
        <authorList>
            <person name="Tedsree N."/>
            <person name="Kuncharoen N."/>
            <person name="Likhitwitayawuid K."/>
            <person name="Tanasupawat S."/>
        </authorList>
    </citation>
    <scope>NUCLEOTIDE SEQUENCE [LARGE SCALE GENOMIC DNA]</scope>
    <source>
        <strain evidence="1 2">DR6-1</strain>
    </source>
</reference>
<organism evidence="1 2">
    <name type="scientific">Amycolatopsis dendrobii</name>
    <dbReference type="NCBI Taxonomy" id="2760662"/>
    <lineage>
        <taxon>Bacteria</taxon>
        <taxon>Bacillati</taxon>
        <taxon>Actinomycetota</taxon>
        <taxon>Actinomycetes</taxon>
        <taxon>Pseudonocardiales</taxon>
        <taxon>Pseudonocardiaceae</taxon>
        <taxon>Amycolatopsis</taxon>
    </lineage>
</organism>
<proteinExistence type="predicted"/>
<dbReference type="Pfam" id="PF13279">
    <property type="entry name" value="4HBT_2"/>
    <property type="match status" value="1"/>
</dbReference>
<dbReference type="Proteomes" id="UP000526734">
    <property type="component" value="Unassembled WGS sequence"/>
</dbReference>
<dbReference type="SUPFAM" id="SSF54637">
    <property type="entry name" value="Thioesterase/thiol ester dehydrase-isomerase"/>
    <property type="match status" value="1"/>
</dbReference>
<dbReference type="EMBL" id="JACGZW010000013">
    <property type="protein sequence ID" value="MBB1158310.1"/>
    <property type="molecule type" value="Genomic_DNA"/>
</dbReference>
<gene>
    <name evidence="1" type="ORF">H4281_34630</name>
</gene>
<dbReference type="InterPro" id="IPR029069">
    <property type="entry name" value="HotDog_dom_sf"/>
</dbReference>
<evidence type="ECO:0000313" key="1">
    <source>
        <dbReference type="EMBL" id="MBB1158310.1"/>
    </source>
</evidence>
<name>A0A7W3ZEA7_9PSEU</name>
<accession>A0A7W3ZEA7</accession>
<keyword evidence="2" id="KW-1185">Reference proteome</keyword>
<evidence type="ECO:0000313" key="2">
    <source>
        <dbReference type="Proteomes" id="UP000526734"/>
    </source>
</evidence>
<dbReference type="AlphaFoldDB" id="A0A7W3ZEA7"/>
<comment type="caution">
    <text evidence="1">The sequence shown here is derived from an EMBL/GenBank/DDBJ whole genome shotgun (WGS) entry which is preliminary data.</text>
</comment>